<proteinExistence type="predicted"/>
<keyword evidence="1" id="KW-0479">Metal-binding</keyword>
<dbReference type="AlphaFoldDB" id="A0A172YDI0"/>
<name>A0A172YDI0_9GAMM</name>
<dbReference type="GO" id="GO:0046872">
    <property type="term" value="F:metal ion binding"/>
    <property type="evidence" value="ECO:0007669"/>
    <property type="project" value="UniProtKB-KW"/>
</dbReference>
<organism evidence="2 3">
    <name type="scientific">Halotalea alkalilenta</name>
    <dbReference type="NCBI Taxonomy" id="376489"/>
    <lineage>
        <taxon>Bacteria</taxon>
        <taxon>Pseudomonadati</taxon>
        <taxon>Pseudomonadota</taxon>
        <taxon>Gammaproteobacteria</taxon>
        <taxon>Oceanospirillales</taxon>
        <taxon>Halomonadaceae</taxon>
        <taxon>Halotalea</taxon>
    </lineage>
</organism>
<dbReference type="Pfam" id="PF13714">
    <property type="entry name" value="PEP_mutase"/>
    <property type="match status" value="1"/>
</dbReference>
<dbReference type="Gene3D" id="3.20.20.60">
    <property type="entry name" value="Phosphoenolpyruvate-binding domains"/>
    <property type="match status" value="1"/>
</dbReference>
<accession>A0A172YDI0</accession>
<dbReference type="RefSeq" id="WP_064122273.1">
    <property type="nucleotide sequence ID" value="NZ_CP015243.1"/>
</dbReference>
<dbReference type="KEGG" id="haa:A5892_07460"/>
<protein>
    <submittedName>
        <fullName evidence="2">2-methylisocitrate lyase</fullName>
    </submittedName>
</protein>
<evidence type="ECO:0000313" key="2">
    <source>
        <dbReference type="EMBL" id="ANF57321.1"/>
    </source>
</evidence>
<dbReference type="InterPro" id="IPR040442">
    <property type="entry name" value="Pyrv_kinase-like_dom_sf"/>
</dbReference>
<dbReference type="Proteomes" id="UP000077875">
    <property type="component" value="Chromosome"/>
</dbReference>
<reference evidence="2 3" key="1">
    <citation type="submission" date="2016-04" db="EMBL/GenBank/DDBJ databases">
        <title>Complete Genome Sequence of Halotalea alkalilenta IHB B 13600.</title>
        <authorList>
            <person name="Swarnkar M.K."/>
            <person name="Sharma A."/>
            <person name="Kaushal K."/>
            <person name="Soni R."/>
            <person name="Rana S."/>
            <person name="Singh A.K."/>
            <person name="Gulati A."/>
        </authorList>
    </citation>
    <scope>NUCLEOTIDE SEQUENCE [LARGE SCALE GENOMIC DNA]</scope>
    <source>
        <strain evidence="2 3">IHB B 13600</strain>
    </source>
</reference>
<keyword evidence="3" id="KW-1185">Reference proteome</keyword>
<dbReference type="EMBL" id="CP015243">
    <property type="protein sequence ID" value="ANF57321.1"/>
    <property type="molecule type" value="Genomic_DNA"/>
</dbReference>
<gene>
    <name evidence="2" type="ORF">A5892_07460</name>
</gene>
<evidence type="ECO:0000256" key="1">
    <source>
        <dbReference type="ARBA" id="ARBA00022723"/>
    </source>
</evidence>
<dbReference type="InterPro" id="IPR039556">
    <property type="entry name" value="ICL/PEPM"/>
</dbReference>
<dbReference type="CDD" id="cd00377">
    <property type="entry name" value="ICL_PEPM"/>
    <property type="match status" value="1"/>
</dbReference>
<evidence type="ECO:0000313" key="3">
    <source>
        <dbReference type="Proteomes" id="UP000077875"/>
    </source>
</evidence>
<sequence length="280" mass="29253">MSDSGTTFRRLHEQPGAFVIPNPWDTGSARILAALGFRALATTSAGMALSLGVAEGQVSMADTLDHCRTIVAATPLPVSADLEKGFADTPASAAETIRAAAGIGLAGGSLEDYTGRRDDPIHDFGLAVERIQAAAEARNALAHDFVLTARCENFLWGRTDLDDTIRRLQAFEAAGADVLYAPGLTDLGMIRTICQALTKPVNVVMGMPGETFSVAELADAGVKRISLGSSLARLAFGALVGAAREINADGTFSFSQRAMDFAEIAQLISGDGEPRASSPQ</sequence>
<dbReference type="SUPFAM" id="SSF51621">
    <property type="entry name" value="Phosphoenolpyruvate/pyruvate domain"/>
    <property type="match status" value="1"/>
</dbReference>
<keyword evidence="2" id="KW-0456">Lyase</keyword>
<dbReference type="PANTHER" id="PTHR42905">
    <property type="entry name" value="PHOSPHOENOLPYRUVATE CARBOXYLASE"/>
    <property type="match status" value="1"/>
</dbReference>
<dbReference type="Gene3D" id="6.10.250.2750">
    <property type="match status" value="1"/>
</dbReference>
<dbReference type="GO" id="GO:0016829">
    <property type="term" value="F:lyase activity"/>
    <property type="evidence" value="ECO:0007669"/>
    <property type="project" value="UniProtKB-KW"/>
</dbReference>
<dbReference type="STRING" id="376489.A5892_07460"/>
<dbReference type="PANTHER" id="PTHR42905:SF16">
    <property type="entry name" value="CARBOXYPHOSPHONOENOLPYRUVATE PHOSPHONOMUTASE-LIKE PROTEIN (AFU_ORTHOLOGUE AFUA_5G07230)"/>
    <property type="match status" value="1"/>
</dbReference>
<dbReference type="InterPro" id="IPR015813">
    <property type="entry name" value="Pyrv/PenolPyrv_kinase-like_dom"/>
</dbReference>